<accession>A0A852ZKE2</accession>
<dbReference type="EMBL" id="JACBZH010000001">
    <property type="protein sequence ID" value="NYH89999.1"/>
    <property type="molecule type" value="Genomic_DNA"/>
</dbReference>
<keyword evidence="2" id="KW-0689">Ribosomal protein</keyword>
<dbReference type="Pfam" id="PF02624">
    <property type="entry name" value="YcaO"/>
    <property type="match status" value="1"/>
</dbReference>
<proteinExistence type="predicted"/>
<dbReference type="PANTHER" id="PTHR37809:SF1">
    <property type="entry name" value="RIBOSOMAL PROTEIN S12 METHYLTHIOTRANSFERASE ACCESSORY FACTOR YCAO"/>
    <property type="match status" value="1"/>
</dbReference>
<dbReference type="Gene3D" id="3.40.50.720">
    <property type="entry name" value="NAD(P)-binding Rossmann-like Domain"/>
    <property type="match status" value="1"/>
</dbReference>
<evidence type="ECO:0000313" key="3">
    <source>
        <dbReference type="Proteomes" id="UP000579605"/>
    </source>
</evidence>
<dbReference type="Pfam" id="PF21084">
    <property type="entry name" value="WHD_DUF4423_like"/>
    <property type="match status" value="1"/>
</dbReference>
<feature type="domain" description="YcaO" evidence="1">
    <location>
        <begin position="368"/>
        <end position="740"/>
    </location>
</feature>
<organism evidence="2 3">
    <name type="scientific">Actinopolymorpha rutila</name>
    <dbReference type="NCBI Taxonomy" id="446787"/>
    <lineage>
        <taxon>Bacteria</taxon>
        <taxon>Bacillati</taxon>
        <taxon>Actinomycetota</taxon>
        <taxon>Actinomycetes</taxon>
        <taxon>Propionibacteriales</taxon>
        <taxon>Actinopolymorphaceae</taxon>
        <taxon>Actinopolymorpha</taxon>
    </lineage>
</organism>
<keyword evidence="3" id="KW-1185">Reference proteome</keyword>
<sequence length="740" mass="79209">MERPQIAPHLDARVVDGDGAYLFTERGDTALRGSIYAALVPLLDGSRTVGEIVAGLRGRVSAPAVHYALARMERARQVVEHYPEAERASRAAFSVHGLDPAEAERRLAAVTVSVESAGSGAADLLAERLAALGLSVGADPGVAVVLVDDYTDANAREVARARRRDGLPVLPVRVTDQTVWCGPMLRPDGTPCLDCVAERIRGSRPVLALLDTGTRVRDGRTGPDASTMTLAAGLVTHDLQRWLLGVGDTVEDGVLVWDVAANDVRRHHVAARPTCEVCGDPGTPVPVPASRHLLRAPEDVEEATTPDPRETLDRFGRHVSGVTGIVTRLDRADLDPAGADHLYQSAYALPPPRGLADLRNGLRRTCVGKGATDVQARASALAEALERFSATFTGTERPLRASYDELGAAAVNPATCTLFSDRQYAARAGWSADAGYFAMVPPRHGVRTPIDWTPGYSLTAGETRYVPTGLCMLGHPRDGSPAYFPESSNGLAAGPSAESATLHALLELAERDAAAMWWYHRLRRPGVDWASFGEPYVARVADSLGRAGRELWVLDLTHDLGLPVMVAVSRRVGQGPEHVVLGFGCHPDPGGCLVKAVSELTQMLAWLGAVGPAEKVPRSDLARPARRWLSEANVAGHPYLLPAGTEPVRRAEGRPSGGADRLGEMLTKVRERIEAAGLEIVAVNLTRPEVGMPVVRVVVPGLRPLWPRFAPGRLYDVPVALGWLPSVPGEEDLNPFSMFL</sequence>
<dbReference type="RefSeq" id="WP_179787630.1">
    <property type="nucleotide sequence ID" value="NZ_BAAARR010000010.1"/>
</dbReference>
<comment type="caution">
    <text evidence="2">The sequence shown here is derived from an EMBL/GenBank/DDBJ whole genome shotgun (WGS) entry which is preliminary data.</text>
</comment>
<dbReference type="InterPro" id="IPR027624">
    <property type="entry name" value="TOMM_cyclo_SagD"/>
</dbReference>
<gene>
    <name evidence="2" type="ORF">F4554_002637</name>
</gene>
<protein>
    <submittedName>
        <fullName evidence="2">Ribosomal protein S12 methylthiotransferase accessory factor</fullName>
    </submittedName>
</protein>
<dbReference type="InterPro" id="IPR003776">
    <property type="entry name" value="YcaO-like_dom"/>
</dbReference>
<dbReference type="NCBIfam" id="TIGR00702">
    <property type="entry name" value="YcaO-type kinase domain"/>
    <property type="match status" value="1"/>
</dbReference>
<dbReference type="GO" id="GO:0005840">
    <property type="term" value="C:ribosome"/>
    <property type="evidence" value="ECO:0007669"/>
    <property type="project" value="UniProtKB-KW"/>
</dbReference>
<keyword evidence="2" id="KW-0687">Ribonucleoprotein</keyword>
<evidence type="ECO:0000313" key="2">
    <source>
        <dbReference type="EMBL" id="NYH89999.1"/>
    </source>
</evidence>
<dbReference type="PROSITE" id="PS51664">
    <property type="entry name" value="YCAO"/>
    <property type="match status" value="1"/>
</dbReference>
<dbReference type="NCBIfam" id="TIGR03882">
    <property type="entry name" value="cyclo_dehyd_2"/>
    <property type="match status" value="1"/>
</dbReference>
<dbReference type="PANTHER" id="PTHR37809">
    <property type="entry name" value="RIBOSOMAL PROTEIN S12 METHYLTHIOTRANSFERASE ACCESSORY FACTOR YCAO"/>
    <property type="match status" value="1"/>
</dbReference>
<dbReference type="AlphaFoldDB" id="A0A852ZKE2"/>
<dbReference type="Gene3D" id="3.30.160.660">
    <property type="match status" value="1"/>
</dbReference>
<keyword evidence="2" id="KW-0808">Transferase</keyword>
<dbReference type="Proteomes" id="UP000579605">
    <property type="component" value="Unassembled WGS sequence"/>
</dbReference>
<dbReference type="GO" id="GO:0016740">
    <property type="term" value="F:transferase activity"/>
    <property type="evidence" value="ECO:0007669"/>
    <property type="project" value="UniProtKB-KW"/>
</dbReference>
<dbReference type="InterPro" id="IPR022291">
    <property type="entry name" value="Bacteriocin_synth_cyclodeHase"/>
</dbReference>
<dbReference type="Gene3D" id="3.30.40.250">
    <property type="match status" value="1"/>
</dbReference>
<reference evidence="2 3" key="1">
    <citation type="submission" date="2020-07" db="EMBL/GenBank/DDBJ databases">
        <title>Sequencing the genomes of 1000 actinobacteria strains.</title>
        <authorList>
            <person name="Klenk H.-P."/>
        </authorList>
    </citation>
    <scope>NUCLEOTIDE SEQUENCE [LARGE SCALE GENOMIC DNA]</scope>
    <source>
        <strain evidence="2 3">DSM 18448</strain>
    </source>
</reference>
<dbReference type="NCBIfam" id="TIGR03604">
    <property type="entry name" value="TOMM_cyclo_SagD"/>
    <property type="match status" value="1"/>
</dbReference>
<dbReference type="Gene3D" id="3.90.930.60">
    <property type="match status" value="1"/>
</dbReference>
<dbReference type="InterPro" id="IPR049274">
    <property type="entry name" value="LynD/TruD_wHTH-like"/>
</dbReference>
<dbReference type="Gene3D" id="3.30.1330.230">
    <property type="match status" value="1"/>
</dbReference>
<evidence type="ECO:0000259" key="1">
    <source>
        <dbReference type="PROSITE" id="PS51664"/>
    </source>
</evidence>
<name>A0A852ZKE2_9ACTN</name>